<evidence type="ECO:0000256" key="5">
    <source>
        <dbReference type="ARBA" id="ARBA00022737"/>
    </source>
</evidence>
<dbReference type="EC" id="2.3.2.27" evidence="3"/>
<dbReference type="Proteomes" id="UP000222542">
    <property type="component" value="Unassembled WGS sequence"/>
</dbReference>
<dbReference type="UniPathway" id="UPA00143"/>
<accession>A0A1U8G8H2</accession>
<reference evidence="8 9" key="2">
    <citation type="journal article" date="2017" name="Genome Biol.">
        <title>New reference genome sequences of hot pepper reveal the massive evolution of plant disease-resistance genes by retroduplication.</title>
        <authorList>
            <person name="Kim S."/>
            <person name="Park J."/>
            <person name="Yeom S.I."/>
            <person name="Kim Y.M."/>
            <person name="Seo E."/>
            <person name="Kim K.T."/>
            <person name="Kim M.S."/>
            <person name="Lee J.M."/>
            <person name="Cheong K."/>
            <person name="Shin H.S."/>
            <person name="Kim S.B."/>
            <person name="Han K."/>
            <person name="Lee J."/>
            <person name="Park M."/>
            <person name="Lee H.A."/>
            <person name="Lee H.Y."/>
            <person name="Lee Y."/>
            <person name="Oh S."/>
            <person name="Lee J.H."/>
            <person name="Choi E."/>
            <person name="Choi E."/>
            <person name="Lee S.E."/>
            <person name="Jeon J."/>
            <person name="Kim H."/>
            <person name="Choi G."/>
            <person name="Song H."/>
            <person name="Lee J."/>
            <person name="Lee S.C."/>
            <person name="Kwon J.K."/>
            <person name="Lee H.Y."/>
            <person name="Koo N."/>
            <person name="Hong Y."/>
            <person name="Kim R.W."/>
            <person name="Kang W.H."/>
            <person name="Huh J.H."/>
            <person name="Kang B.C."/>
            <person name="Yang T.J."/>
            <person name="Lee Y.H."/>
            <person name="Bennetzen J.L."/>
            <person name="Choi D."/>
        </authorList>
    </citation>
    <scope>NUCLEOTIDE SEQUENCE [LARGE SCALE GENOMIC DNA]</scope>
    <source>
        <strain evidence="9">cv. CM334</strain>
    </source>
</reference>
<dbReference type="PROSITE" id="PS50176">
    <property type="entry name" value="ARM_REPEAT"/>
    <property type="match status" value="1"/>
</dbReference>
<dbReference type="STRING" id="4072.A0A1U8FYR1"/>
<dbReference type="GO" id="GO:0016567">
    <property type="term" value="P:protein ubiquitination"/>
    <property type="evidence" value="ECO:0007669"/>
    <property type="project" value="UniProtKB-UniPathway"/>
</dbReference>
<dbReference type="Gene3D" id="3.30.40.10">
    <property type="entry name" value="Zinc/RING finger domain, C3HC4 (zinc finger)"/>
    <property type="match status" value="1"/>
</dbReference>
<dbReference type="InterPro" id="IPR003613">
    <property type="entry name" value="Ubox_domain"/>
</dbReference>
<reference evidence="8 9" key="1">
    <citation type="journal article" date="2014" name="Nat. Genet.">
        <title>Genome sequence of the hot pepper provides insights into the evolution of pungency in Capsicum species.</title>
        <authorList>
            <person name="Kim S."/>
            <person name="Park M."/>
            <person name="Yeom S.I."/>
            <person name="Kim Y.M."/>
            <person name="Lee J.M."/>
            <person name="Lee H.A."/>
            <person name="Seo E."/>
            <person name="Choi J."/>
            <person name="Cheong K."/>
            <person name="Kim K.T."/>
            <person name="Jung K."/>
            <person name="Lee G.W."/>
            <person name="Oh S.K."/>
            <person name="Bae C."/>
            <person name="Kim S.B."/>
            <person name="Lee H.Y."/>
            <person name="Kim S.Y."/>
            <person name="Kim M.S."/>
            <person name="Kang B.C."/>
            <person name="Jo Y.D."/>
            <person name="Yang H.B."/>
            <person name="Jeong H.J."/>
            <person name="Kang W.H."/>
            <person name="Kwon J.K."/>
            <person name="Shin C."/>
            <person name="Lim J.Y."/>
            <person name="Park J.H."/>
            <person name="Huh J.H."/>
            <person name="Kim J.S."/>
            <person name="Kim B.D."/>
            <person name="Cohen O."/>
            <person name="Paran I."/>
            <person name="Suh M.C."/>
            <person name="Lee S.B."/>
            <person name="Kim Y.K."/>
            <person name="Shin Y."/>
            <person name="Noh S.J."/>
            <person name="Park J."/>
            <person name="Seo Y.S."/>
            <person name="Kwon S.Y."/>
            <person name="Kim H.A."/>
            <person name="Park J.M."/>
            <person name="Kim H.J."/>
            <person name="Choi S.B."/>
            <person name="Bosland P.W."/>
            <person name="Reeves G."/>
            <person name="Jo S.H."/>
            <person name="Lee B.W."/>
            <person name="Cho H.T."/>
            <person name="Choi H.S."/>
            <person name="Lee M.S."/>
            <person name="Yu Y."/>
            <person name="Do Choi Y."/>
            <person name="Park B.S."/>
            <person name="van Deynze A."/>
            <person name="Ashrafi H."/>
            <person name="Hill T."/>
            <person name="Kim W.T."/>
            <person name="Pai H.S."/>
            <person name="Ahn H.K."/>
            <person name="Yeam I."/>
            <person name="Giovannoni J.J."/>
            <person name="Rose J.K."/>
            <person name="Sorensen I."/>
            <person name="Lee S.J."/>
            <person name="Kim R.W."/>
            <person name="Choi I.Y."/>
            <person name="Choi B.S."/>
            <person name="Lim J.S."/>
            <person name="Lee Y.H."/>
            <person name="Choi D."/>
        </authorList>
    </citation>
    <scope>NUCLEOTIDE SEQUENCE [LARGE SCALE GENOMIC DNA]</scope>
    <source>
        <strain evidence="9">cv. CM334</strain>
    </source>
</reference>
<evidence type="ECO:0000256" key="3">
    <source>
        <dbReference type="ARBA" id="ARBA00012483"/>
    </source>
</evidence>
<evidence type="ECO:0000259" key="7">
    <source>
        <dbReference type="PROSITE" id="PS51698"/>
    </source>
</evidence>
<dbReference type="EMBL" id="AYRZ02000003">
    <property type="protein sequence ID" value="PHT87552.1"/>
    <property type="molecule type" value="Genomic_DNA"/>
</dbReference>
<feature type="repeat" description="ARM" evidence="6">
    <location>
        <begin position="542"/>
        <end position="584"/>
    </location>
</feature>
<dbReference type="PROSITE" id="PS51698">
    <property type="entry name" value="U_BOX"/>
    <property type="match status" value="1"/>
</dbReference>
<dbReference type="SUPFAM" id="SSF48371">
    <property type="entry name" value="ARM repeat"/>
    <property type="match status" value="3"/>
</dbReference>
<dbReference type="PANTHER" id="PTHR45958:SF8">
    <property type="entry name" value="U-BOX DOMAIN-CONTAINING PROTEIN 44-LIKE"/>
    <property type="match status" value="1"/>
</dbReference>
<dbReference type="InterPro" id="IPR013083">
    <property type="entry name" value="Znf_RING/FYVE/PHD"/>
</dbReference>
<proteinExistence type="predicted"/>
<organism evidence="8 9">
    <name type="scientific">Capsicum annuum</name>
    <name type="common">Capsicum pepper</name>
    <dbReference type="NCBI Taxonomy" id="4072"/>
    <lineage>
        <taxon>Eukaryota</taxon>
        <taxon>Viridiplantae</taxon>
        <taxon>Streptophyta</taxon>
        <taxon>Embryophyta</taxon>
        <taxon>Tracheophyta</taxon>
        <taxon>Spermatophyta</taxon>
        <taxon>Magnoliopsida</taxon>
        <taxon>eudicotyledons</taxon>
        <taxon>Gunneridae</taxon>
        <taxon>Pentapetalae</taxon>
        <taxon>asterids</taxon>
        <taxon>lamiids</taxon>
        <taxon>Solanales</taxon>
        <taxon>Solanaceae</taxon>
        <taxon>Solanoideae</taxon>
        <taxon>Capsiceae</taxon>
        <taxon>Capsicum</taxon>
    </lineage>
</organism>
<dbReference type="AlphaFoldDB" id="A0A1U8FYR1"/>
<dbReference type="Gramene" id="PHT87552">
    <property type="protein sequence ID" value="PHT87552"/>
    <property type="gene ID" value="T459_09658"/>
</dbReference>
<evidence type="ECO:0000256" key="4">
    <source>
        <dbReference type="ARBA" id="ARBA00022679"/>
    </source>
</evidence>
<protein>
    <recommendedName>
        <fullName evidence="3">RING-type E3 ubiquitin transferase</fullName>
        <ecNumber evidence="3">2.3.2.27</ecNumber>
    </recommendedName>
</protein>
<dbReference type="Pfam" id="PF04564">
    <property type="entry name" value="U-box"/>
    <property type="match status" value="1"/>
</dbReference>
<dbReference type="OMA" id="GNVQGCI"/>
<dbReference type="SMART" id="SM00185">
    <property type="entry name" value="ARM"/>
    <property type="match status" value="6"/>
</dbReference>
<dbReference type="OrthoDB" id="7537227at2759"/>
<gene>
    <name evidence="8" type="ORF">T459_09658</name>
</gene>
<dbReference type="SMART" id="SM00504">
    <property type="entry name" value="Ubox"/>
    <property type="match status" value="1"/>
</dbReference>
<dbReference type="Pfam" id="PF00514">
    <property type="entry name" value="Arm"/>
    <property type="match status" value="1"/>
</dbReference>
<comment type="caution">
    <text evidence="8">The sequence shown here is derived from an EMBL/GenBank/DDBJ whole genome shotgun (WGS) entry which is preliminary data.</text>
</comment>
<dbReference type="PANTHER" id="PTHR45958">
    <property type="entry name" value="RING-TYPE E3 UBIQUITIN TRANSFERASE"/>
    <property type="match status" value="1"/>
</dbReference>
<name>A0A1U8FYR1_CAPAN</name>
<dbReference type="GO" id="GO:0061630">
    <property type="term" value="F:ubiquitin protein ligase activity"/>
    <property type="evidence" value="ECO:0007669"/>
    <property type="project" value="UniProtKB-EC"/>
</dbReference>
<sequence>MPEDPSANVFLASASQVITEITRLVFETIEAANSVVVQKENFDIFSKFLEKIASVLKELSKSEVSEVDNLSPAFEDLKLEIEVIKQLALDCRSRNKIYLLLNCRRIVKYFDSSTRDISRTLLLMTSEPLNVLPEITDQIKDLCKNMLDTEYEVSIEEEEVSEKIESGIQERNIDRSYANDLLICIARAVGIANEQSVLKEEFGKFKAEIVSSEHGKNLTETLRMEEIILLLSKADLLTTAEEKQTNYLTKRNSLGRQPLEPLQSFYCPITGDVMEDPVETSSGQIFERTAIEKWLADGNKLCPLTKNRLKKSDLRSNKTLRQSIEEWKNRNIIITIASLKLKIQADNEEEVLQSLQKLLEFCVRSELQREWIVMENYVPVTIDLLRANNTEIRKYALMILCALSKDSEEGKERIGTVDNAIGLVVRSLARKPEESILALQLLLELSRSSIVQNLIGSVQGCILLLVTFMNSEDSIAAKCASEILENLSFLDQNIIEMARLNYYAPLLQHLCSGTESKRLIMAKTLSDIQLSDQIKLCLTEKGALKPLLELLSHSNTEIKSIAVRALQSLSTVPQNGQLMIKEGVSDLLFELLFCHTLSTEIRENVAATIMQLAVSKNSQGSEDVQVSLLESHDDIFKLFSLVSLTGSNVQQSILRIFQAMCQSPAGSDIRTKLKQISAIKVLVYLCELDDRKVRADAVKLFYLLAKDGNDDILVEHVNNTCIGNLVRIIRTSDNEEETAAALGIISYLPQDCSMSQRLLDAGALDVILDSLRGKNDYASLRNEIVENAAGALCRFTVPTNPEIQTQVAEAGIIPLLVSLLASGSSLTKKSAATSLKQFSESSQKLSKQPARKNWMLSCCIASSPTHGCPVHLGVCSVESSFCLLEANALRPLGGVLDDPDTAASEASLDAILTVIEGEQLQEGSKALAEAKVIAPIIKLLSSSSIILQEKALKALERIFRMLELKLKYGSSAQMPLVEITQKGRSDLKSLAAKVLAHLNVLPEQSSFF</sequence>
<dbReference type="SMR" id="A0A1U8FYR1"/>
<dbReference type="InterPro" id="IPR045210">
    <property type="entry name" value="RING-Ubox_PUB"/>
</dbReference>
<evidence type="ECO:0000313" key="8">
    <source>
        <dbReference type="EMBL" id="PHT87552.1"/>
    </source>
</evidence>
<feature type="domain" description="U-box" evidence="7">
    <location>
        <begin position="260"/>
        <end position="334"/>
    </location>
</feature>
<keyword evidence="5" id="KW-0677">Repeat</keyword>
<evidence type="ECO:0000256" key="2">
    <source>
        <dbReference type="ARBA" id="ARBA00004906"/>
    </source>
</evidence>
<dbReference type="InterPro" id="IPR052608">
    <property type="entry name" value="U-box_domain_protein"/>
</dbReference>
<dbReference type="InterPro" id="IPR000225">
    <property type="entry name" value="Armadillo"/>
</dbReference>
<evidence type="ECO:0000256" key="6">
    <source>
        <dbReference type="PROSITE-ProRule" id="PRU00259"/>
    </source>
</evidence>
<keyword evidence="4" id="KW-0808">Transferase</keyword>
<evidence type="ECO:0000313" key="9">
    <source>
        <dbReference type="Proteomes" id="UP000222542"/>
    </source>
</evidence>
<comment type="catalytic activity">
    <reaction evidence="1">
        <text>S-ubiquitinyl-[E2 ubiquitin-conjugating enzyme]-L-cysteine + [acceptor protein]-L-lysine = [E2 ubiquitin-conjugating enzyme]-L-cysteine + N(6)-ubiquitinyl-[acceptor protein]-L-lysine.</text>
        <dbReference type="EC" id="2.3.2.27"/>
    </reaction>
</comment>
<keyword evidence="9" id="KW-1185">Reference proteome</keyword>
<accession>A0A1U8FYR1</accession>
<dbReference type="InterPro" id="IPR016024">
    <property type="entry name" value="ARM-type_fold"/>
</dbReference>
<dbReference type="SUPFAM" id="SSF57850">
    <property type="entry name" value="RING/U-box"/>
    <property type="match status" value="1"/>
</dbReference>
<dbReference type="CDD" id="cd16664">
    <property type="entry name" value="RING-Ubox_PUB"/>
    <property type="match status" value="1"/>
</dbReference>
<evidence type="ECO:0000256" key="1">
    <source>
        <dbReference type="ARBA" id="ARBA00000900"/>
    </source>
</evidence>
<dbReference type="Gene3D" id="1.25.10.10">
    <property type="entry name" value="Leucine-rich Repeat Variant"/>
    <property type="match status" value="4"/>
</dbReference>
<dbReference type="InterPro" id="IPR011989">
    <property type="entry name" value="ARM-like"/>
</dbReference>
<dbReference type="KEGG" id="cann:107863074"/>
<comment type="pathway">
    <text evidence="2">Protein modification; protein ubiquitination.</text>
</comment>